<proteinExistence type="predicted"/>
<dbReference type="Gene3D" id="3.10.450.50">
    <property type="match status" value="1"/>
</dbReference>
<dbReference type="Pfam" id="PF13577">
    <property type="entry name" value="SnoaL_4"/>
    <property type="match status" value="1"/>
</dbReference>
<dbReference type="AlphaFoldDB" id="A0A6N4VCJ6"/>
<keyword evidence="3" id="KW-1185">Reference proteome</keyword>
<dbReference type="CDD" id="cd00531">
    <property type="entry name" value="NTF2_like"/>
    <property type="match status" value="1"/>
</dbReference>
<evidence type="ECO:0000313" key="3">
    <source>
        <dbReference type="Proteomes" id="UP000466785"/>
    </source>
</evidence>
<name>A0A6N4VCJ6_9MYCO</name>
<dbReference type="RefSeq" id="WP_235682238.1">
    <property type="nucleotide sequence ID" value="NZ_AP022570.1"/>
</dbReference>
<dbReference type="Proteomes" id="UP000466785">
    <property type="component" value="Chromosome"/>
</dbReference>
<dbReference type="KEGG" id="mpof:MPOR_35410"/>
<protein>
    <recommendedName>
        <fullName evidence="1">SnoaL-like domain-containing protein</fullName>
    </recommendedName>
</protein>
<sequence>MTREFRNLSDNEEPTVKSIMDDHYEITELLVRYATGIDSRDRQLFRTCFTDDAHFDYGYLGTFENPDKLTEYMRRSHSGPSMHRLSNFATVVDNDHATARTYVDAVVMGPRGFGVTNAFGWYDDELRRTPAGWKITFRRTQLHGIKLPGPLALIPPAFANRLAGLGTRLSRR</sequence>
<evidence type="ECO:0000313" key="2">
    <source>
        <dbReference type="EMBL" id="BBX52515.1"/>
    </source>
</evidence>
<dbReference type="EMBL" id="AP022570">
    <property type="protein sequence ID" value="BBX52515.1"/>
    <property type="molecule type" value="Genomic_DNA"/>
</dbReference>
<gene>
    <name evidence="2" type="ORF">MPOR_35410</name>
</gene>
<dbReference type="InterPro" id="IPR032710">
    <property type="entry name" value="NTF2-like_dom_sf"/>
</dbReference>
<dbReference type="SUPFAM" id="SSF54427">
    <property type="entry name" value="NTF2-like"/>
    <property type="match status" value="1"/>
</dbReference>
<feature type="domain" description="SnoaL-like" evidence="1">
    <location>
        <begin position="21"/>
        <end position="139"/>
    </location>
</feature>
<evidence type="ECO:0000259" key="1">
    <source>
        <dbReference type="Pfam" id="PF13577"/>
    </source>
</evidence>
<accession>A0A6N4VCJ6</accession>
<organism evidence="2 3">
    <name type="scientific">Mycolicibacterium poriferae</name>
    <dbReference type="NCBI Taxonomy" id="39694"/>
    <lineage>
        <taxon>Bacteria</taxon>
        <taxon>Bacillati</taxon>
        <taxon>Actinomycetota</taxon>
        <taxon>Actinomycetes</taxon>
        <taxon>Mycobacteriales</taxon>
        <taxon>Mycobacteriaceae</taxon>
        <taxon>Mycolicibacterium</taxon>
    </lineage>
</organism>
<reference evidence="2 3" key="1">
    <citation type="journal article" date="2019" name="Emerg. Microbes Infect.">
        <title>Comprehensive subspecies identification of 175 nontuberculous mycobacteria species based on 7547 genomic profiles.</title>
        <authorList>
            <person name="Matsumoto Y."/>
            <person name="Kinjo T."/>
            <person name="Motooka D."/>
            <person name="Nabeya D."/>
            <person name="Jung N."/>
            <person name="Uechi K."/>
            <person name="Horii T."/>
            <person name="Iida T."/>
            <person name="Fujita J."/>
            <person name="Nakamura S."/>
        </authorList>
    </citation>
    <scope>NUCLEOTIDE SEQUENCE [LARGE SCALE GENOMIC DNA]</scope>
    <source>
        <strain evidence="2 3">JCM 12603</strain>
    </source>
</reference>
<dbReference type="InterPro" id="IPR037401">
    <property type="entry name" value="SnoaL-like"/>
</dbReference>